<protein>
    <submittedName>
        <fullName evidence="2">QueT transporter family protein</fullName>
    </submittedName>
</protein>
<sequence>MKNLTIRDFVQVTLVAALYVVLTATPPLNAIASGMYQFRMSEMLNFLAFYNRKYIWSVTIGCMIANAPFVNPMSLGAPDILIGGLSTLIFVTLGVILFDQFKKKEVFGGQFILGHLFFAVFFAATMFTIAWELKAFLGLPFLSTWAWLFLGELSSLIFGAFIIKKVGDRIDLTK</sequence>
<keyword evidence="1" id="KW-0472">Membrane</keyword>
<feature type="transmembrane region" description="Helical" evidence="1">
    <location>
        <begin position="80"/>
        <end position="99"/>
    </location>
</feature>
<dbReference type="Pfam" id="PF06177">
    <property type="entry name" value="QueT"/>
    <property type="match status" value="1"/>
</dbReference>
<accession>A0ABW0UEQ5</accession>
<gene>
    <name evidence="2" type="ORF">ACFPQ3_01980</name>
</gene>
<dbReference type="InterPro" id="IPR010387">
    <property type="entry name" value="QueT"/>
</dbReference>
<comment type="caution">
    <text evidence="2">The sequence shown here is derived from an EMBL/GenBank/DDBJ whole genome shotgun (WGS) entry which is preliminary data.</text>
</comment>
<reference evidence="3" key="1">
    <citation type="journal article" date="2019" name="Int. J. Syst. Evol. Microbiol.">
        <title>The Global Catalogue of Microorganisms (GCM) 10K type strain sequencing project: providing services to taxonomists for standard genome sequencing and annotation.</title>
        <authorList>
            <consortium name="The Broad Institute Genomics Platform"/>
            <consortium name="The Broad Institute Genome Sequencing Center for Infectious Disease"/>
            <person name="Wu L."/>
            <person name="Ma J."/>
        </authorList>
    </citation>
    <scope>NUCLEOTIDE SEQUENCE [LARGE SCALE GENOMIC DNA]</scope>
    <source>
        <strain evidence="3">DT43</strain>
    </source>
</reference>
<feature type="transmembrane region" description="Helical" evidence="1">
    <location>
        <begin position="145"/>
        <end position="163"/>
    </location>
</feature>
<evidence type="ECO:0000313" key="2">
    <source>
        <dbReference type="EMBL" id="MFC5630391.1"/>
    </source>
</evidence>
<feature type="transmembrane region" description="Helical" evidence="1">
    <location>
        <begin position="54"/>
        <end position="74"/>
    </location>
</feature>
<dbReference type="PANTHER" id="PTHR40044:SF1">
    <property type="entry name" value="INTEGRAL MEMBRANE PROTEIN"/>
    <property type="match status" value="1"/>
</dbReference>
<dbReference type="RefSeq" id="WP_156806374.1">
    <property type="nucleotide sequence ID" value="NZ_JBHSOJ010000015.1"/>
</dbReference>
<dbReference type="PANTHER" id="PTHR40044">
    <property type="entry name" value="INTEGRAL MEMBRANE PROTEIN-RELATED"/>
    <property type="match status" value="1"/>
</dbReference>
<keyword evidence="1" id="KW-0812">Transmembrane</keyword>
<organism evidence="2 3">
    <name type="scientific">Streptococcus caledonicus</name>
    <dbReference type="NCBI Taxonomy" id="2614158"/>
    <lineage>
        <taxon>Bacteria</taxon>
        <taxon>Bacillati</taxon>
        <taxon>Bacillota</taxon>
        <taxon>Bacilli</taxon>
        <taxon>Lactobacillales</taxon>
        <taxon>Streptococcaceae</taxon>
        <taxon>Streptococcus</taxon>
    </lineage>
</organism>
<evidence type="ECO:0000256" key="1">
    <source>
        <dbReference type="SAM" id="Phobius"/>
    </source>
</evidence>
<evidence type="ECO:0000313" key="3">
    <source>
        <dbReference type="Proteomes" id="UP001596110"/>
    </source>
</evidence>
<keyword evidence="1" id="KW-1133">Transmembrane helix</keyword>
<dbReference type="Proteomes" id="UP001596110">
    <property type="component" value="Unassembled WGS sequence"/>
</dbReference>
<feature type="transmembrane region" description="Helical" evidence="1">
    <location>
        <begin position="12"/>
        <end position="33"/>
    </location>
</feature>
<feature type="transmembrane region" description="Helical" evidence="1">
    <location>
        <begin position="111"/>
        <end position="133"/>
    </location>
</feature>
<dbReference type="EMBL" id="JBHSOJ010000015">
    <property type="protein sequence ID" value="MFC5630391.1"/>
    <property type="molecule type" value="Genomic_DNA"/>
</dbReference>
<dbReference type="PIRSF" id="PIRSF031501">
    <property type="entry name" value="QueT"/>
    <property type="match status" value="1"/>
</dbReference>
<proteinExistence type="predicted"/>
<keyword evidence="3" id="KW-1185">Reference proteome</keyword>
<name>A0ABW0UEQ5_9STRE</name>